<proteinExistence type="predicted"/>
<accession>A0A068VR81</accession>
<dbReference type="InterPro" id="IPR018966">
    <property type="entry name" value="VTC_domain"/>
</dbReference>
<dbReference type="CDD" id="cd07750">
    <property type="entry name" value="PolyPPase_VTC_like"/>
    <property type="match status" value="1"/>
</dbReference>
<evidence type="ECO:0000313" key="2">
    <source>
        <dbReference type="EMBL" id="CEP26866.1"/>
    </source>
</evidence>
<reference evidence="2" key="1">
    <citation type="submission" date="2014-08" db="EMBL/GenBank/DDBJ databases">
        <authorList>
            <person name="Falentin Helene"/>
        </authorList>
    </citation>
    <scope>NUCLEOTIDE SEQUENCE</scope>
</reference>
<feature type="domain" description="VTC" evidence="1">
    <location>
        <begin position="25"/>
        <end position="233"/>
    </location>
</feature>
<dbReference type="Pfam" id="PF09359">
    <property type="entry name" value="VTC"/>
    <property type="match status" value="1"/>
</dbReference>
<dbReference type="EMBL" id="LM676425">
    <property type="protein sequence ID" value="CEP26866.1"/>
    <property type="molecule type" value="Genomic_DNA"/>
</dbReference>
<dbReference type="InterPro" id="IPR042267">
    <property type="entry name" value="VTC_sf"/>
</dbReference>
<dbReference type="GeneID" id="61222303"/>
<gene>
    <name evidence="2" type="ORF">PFCIRM138_10330</name>
</gene>
<dbReference type="AlphaFoldDB" id="A0A068VR81"/>
<name>A0A068VR81_PROFF</name>
<organism evidence="2">
    <name type="scientific">Propionibacterium freudenreichii subsp. freudenreichii</name>
    <dbReference type="NCBI Taxonomy" id="66712"/>
    <lineage>
        <taxon>Bacteria</taxon>
        <taxon>Bacillati</taxon>
        <taxon>Actinomycetota</taxon>
        <taxon>Actinomycetes</taxon>
        <taxon>Propionibacteriales</taxon>
        <taxon>Propionibacteriaceae</taxon>
        <taxon>Propionibacterium</taxon>
    </lineage>
</organism>
<sequence length="270" mass="30473">MSRTITDLADIGLDELNRTAALQTRVDRKYLATPAEVRTFLGALPADSRVLTIAGIREFRYVSVYFDTPGQDSYLASARGRRRRWKIRERDYLDSGMRWLEVKTCRGERTVKQRLQIDVAERGRWSAGDRHEMHRALSVCGMPSVPLDALAPRLNTSYLRTTLVEPGSGTRVTLDRRLIWTSADDVRAVRLGELTVVETKSAGMAPGRVDHLLWSIGVRPHRFSKFATGLAILEPGLPHNRWHSTIGHLRSRLREGRPETAAATMRSESS</sequence>
<evidence type="ECO:0000259" key="1">
    <source>
        <dbReference type="Pfam" id="PF09359"/>
    </source>
</evidence>
<dbReference type="RefSeq" id="WP_013160918.1">
    <property type="nucleotide sequence ID" value="NZ_HG975473.1"/>
</dbReference>
<protein>
    <recommendedName>
        <fullName evidence="1">VTC domain-containing protein</fullName>
    </recommendedName>
</protein>
<dbReference type="Gene3D" id="3.20.100.30">
    <property type="entry name" value="VTC, catalytic tunnel domain"/>
    <property type="match status" value="1"/>
</dbReference>
<dbReference type="GO" id="GO:0006799">
    <property type="term" value="P:polyphosphate biosynthetic process"/>
    <property type="evidence" value="ECO:0007669"/>
    <property type="project" value="UniProtKB-ARBA"/>
</dbReference>